<name>A0A3D8SI62_9HELO</name>
<dbReference type="OrthoDB" id="10042665at2759"/>
<accession>A0A3D8SI62</accession>
<dbReference type="PANTHER" id="PTHR46411:SF3">
    <property type="entry name" value="AAA+ ATPASE DOMAIN-CONTAINING PROTEIN"/>
    <property type="match status" value="1"/>
</dbReference>
<dbReference type="InterPro" id="IPR003593">
    <property type="entry name" value="AAA+_ATPase"/>
</dbReference>
<organism evidence="3 4">
    <name type="scientific">Coleophoma crateriformis</name>
    <dbReference type="NCBI Taxonomy" id="565419"/>
    <lineage>
        <taxon>Eukaryota</taxon>
        <taxon>Fungi</taxon>
        <taxon>Dikarya</taxon>
        <taxon>Ascomycota</taxon>
        <taxon>Pezizomycotina</taxon>
        <taxon>Leotiomycetes</taxon>
        <taxon>Helotiales</taxon>
        <taxon>Dermateaceae</taxon>
        <taxon>Coleophoma</taxon>
    </lineage>
</organism>
<dbReference type="CDD" id="cd19481">
    <property type="entry name" value="RecA-like_protease"/>
    <property type="match status" value="1"/>
</dbReference>
<evidence type="ECO:0000313" key="3">
    <source>
        <dbReference type="EMBL" id="RDW86017.1"/>
    </source>
</evidence>
<evidence type="ECO:0000313" key="4">
    <source>
        <dbReference type="Proteomes" id="UP000256328"/>
    </source>
</evidence>
<dbReference type="Gene3D" id="3.40.50.300">
    <property type="entry name" value="P-loop containing nucleotide triphosphate hydrolases"/>
    <property type="match status" value="1"/>
</dbReference>
<dbReference type="GO" id="GO:0016887">
    <property type="term" value="F:ATP hydrolysis activity"/>
    <property type="evidence" value="ECO:0007669"/>
    <property type="project" value="InterPro"/>
</dbReference>
<reference evidence="3 4" key="1">
    <citation type="journal article" date="2018" name="IMA Fungus">
        <title>IMA Genome-F 9: Draft genome sequence of Annulohypoxylon stygium, Aspergillus mulundensis, Berkeleyomyces basicola (syn. Thielaviopsis basicola), Ceratocystis smalleyi, two Cercospora beticola strains, Coleophoma cylindrospora, Fusarium fracticaudum, Phialophora cf. hyalina, and Morchella septimelata.</title>
        <authorList>
            <person name="Wingfield B.D."/>
            <person name="Bills G.F."/>
            <person name="Dong Y."/>
            <person name="Huang W."/>
            <person name="Nel W.J."/>
            <person name="Swalarsk-Parry B.S."/>
            <person name="Vaghefi N."/>
            <person name="Wilken P.M."/>
            <person name="An Z."/>
            <person name="de Beer Z.W."/>
            <person name="De Vos L."/>
            <person name="Chen L."/>
            <person name="Duong T.A."/>
            <person name="Gao Y."/>
            <person name="Hammerbacher A."/>
            <person name="Kikkert J.R."/>
            <person name="Li Y."/>
            <person name="Li H."/>
            <person name="Li K."/>
            <person name="Li Q."/>
            <person name="Liu X."/>
            <person name="Ma X."/>
            <person name="Naidoo K."/>
            <person name="Pethybridge S.J."/>
            <person name="Sun J."/>
            <person name="Steenkamp E.T."/>
            <person name="van der Nest M.A."/>
            <person name="van Wyk S."/>
            <person name="Wingfield M.J."/>
            <person name="Xiong C."/>
            <person name="Yue Q."/>
            <person name="Zhang X."/>
        </authorList>
    </citation>
    <scope>NUCLEOTIDE SEQUENCE [LARGE SCALE GENOMIC DNA]</scope>
    <source>
        <strain evidence="3 4">BP5796</strain>
    </source>
</reference>
<dbReference type="InterPro" id="IPR027417">
    <property type="entry name" value="P-loop_NTPase"/>
</dbReference>
<dbReference type="GO" id="GO:0005524">
    <property type="term" value="F:ATP binding"/>
    <property type="evidence" value="ECO:0007669"/>
    <property type="project" value="InterPro"/>
</dbReference>
<dbReference type="SMART" id="SM00382">
    <property type="entry name" value="AAA"/>
    <property type="match status" value="1"/>
</dbReference>
<dbReference type="InterPro" id="IPR003959">
    <property type="entry name" value="ATPase_AAA_core"/>
</dbReference>
<dbReference type="EMBL" id="PDLN01000005">
    <property type="protein sequence ID" value="RDW86017.1"/>
    <property type="molecule type" value="Genomic_DNA"/>
</dbReference>
<dbReference type="Proteomes" id="UP000256328">
    <property type="component" value="Unassembled WGS sequence"/>
</dbReference>
<sequence length="715" mass="80538">MPRIKQTARKCMPTSELPFTFPNHSRSVAVHRDDDEGDSSENEEELGDIAAVLEGVDVTPLALNEDGAAQAVKLGYSSKLISNWYQHTCVYNSCQSRWSEFAVVDDDEADLTNRSALVPIVHRHAYVNKHWITSSITVHDMAMRKVLTEVLNKYQDLDMELENWTFAPPFMPLVHRWDVLKNYQSTTMDDLLKSAASALLAFLAPIIASSVISLQATTKTGKVSFANVWQIFPPNALVQTTFFGVDAICRVLKYKKREADRCNPAGWVIDIEYVDWNGENSGYTTTTITIWDFDGFRKVTNLPVFPISFLADIERTKSAMIERGRKFERLRGYKFMISNGVKILLETEKPEQRPVAGKVCVDAYAYYRSCNIVKPVLRSLKPEIDEDSGEDIVEDSELSDTPYESNFTVAAVEVASAAKGPAERTEELYPLTDEQAMMATPWLKGFDLKSKDWCELKVDDLKEMTWNDEAFEKLVLPGGEKDLAWAFVENKSISTTEFDDFIPDKGRGLIILMFGPPGVGKTFTAEAVAERSRVPLYSMSAGDLGIQPNEVEKSLERALELCRMWNAMLLLDEADVFLGARTNESLARNELVSIFLTKLEYYQGILFLTTNRISSIDHAFQSRVDLFLPYHDLSTDARATVWENFIEKAGREKFEFETGGEAVAKLAELKLNGREIKNLIKSAQLLSAKSSAKVTMERLYMLADKRVQALGMLDA</sequence>
<dbReference type="AlphaFoldDB" id="A0A3D8SI62"/>
<dbReference type="PANTHER" id="PTHR46411">
    <property type="entry name" value="FAMILY ATPASE, PUTATIVE-RELATED"/>
    <property type="match status" value="1"/>
</dbReference>
<dbReference type="Pfam" id="PF22942">
    <property type="entry name" value="DUF7025"/>
    <property type="match status" value="1"/>
</dbReference>
<feature type="region of interest" description="Disordered" evidence="1">
    <location>
        <begin position="22"/>
        <end position="44"/>
    </location>
</feature>
<feature type="compositionally biased region" description="Acidic residues" evidence="1">
    <location>
        <begin position="35"/>
        <end position="44"/>
    </location>
</feature>
<dbReference type="InterPro" id="IPR054289">
    <property type="entry name" value="DUF7025"/>
</dbReference>
<protein>
    <recommendedName>
        <fullName evidence="2">AAA+ ATPase domain-containing protein</fullName>
    </recommendedName>
</protein>
<evidence type="ECO:0000259" key="2">
    <source>
        <dbReference type="SMART" id="SM00382"/>
    </source>
</evidence>
<comment type="caution">
    <text evidence="3">The sequence shown here is derived from an EMBL/GenBank/DDBJ whole genome shotgun (WGS) entry which is preliminary data.</text>
</comment>
<evidence type="ECO:0000256" key="1">
    <source>
        <dbReference type="SAM" id="MobiDB-lite"/>
    </source>
</evidence>
<feature type="domain" description="AAA+ ATPase" evidence="2">
    <location>
        <begin position="507"/>
        <end position="634"/>
    </location>
</feature>
<keyword evidence="4" id="KW-1185">Reference proteome</keyword>
<gene>
    <name evidence="3" type="ORF">BP5796_04342</name>
</gene>
<dbReference type="SUPFAM" id="SSF52540">
    <property type="entry name" value="P-loop containing nucleoside triphosphate hydrolases"/>
    <property type="match status" value="1"/>
</dbReference>
<proteinExistence type="predicted"/>
<dbReference type="Pfam" id="PF00004">
    <property type="entry name" value="AAA"/>
    <property type="match status" value="1"/>
</dbReference>